<feature type="transmembrane region" description="Helical" evidence="9">
    <location>
        <begin position="887"/>
        <end position="907"/>
    </location>
</feature>
<evidence type="ECO:0000256" key="8">
    <source>
        <dbReference type="SAM" id="Coils"/>
    </source>
</evidence>
<feature type="transmembrane region" description="Helical" evidence="9">
    <location>
        <begin position="12"/>
        <end position="39"/>
    </location>
</feature>
<feature type="transmembrane region" description="Helical" evidence="9">
    <location>
        <begin position="919"/>
        <end position="938"/>
    </location>
</feature>
<feature type="transmembrane region" description="Helical" evidence="9">
    <location>
        <begin position="789"/>
        <end position="809"/>
    </location>
</feature>
<evidence type="ECO:0000259" key="10">
    <source>
        <dbReference type="PROSITE" id="PS50850"/>
    </source>
</evidence>
<sequence length="955" mass="104804">MQSVNEKYKLGLYFSVFSASLGGFCSGTILGWSSAVPYIPTSNTKLIENHLPLAASMAPLGALVFALPAKKLADSIGRTPTMLFAMVLFLLSWIMLAFGPYKEVLIAGRFIGGMAMGASWLVSQVYIMEISSDGFLVLFKVFVSLGLLFVNCLQLFTGWQEYHLLPGLFPLLFALCFLNLPESPLYYSKKGKTNKAINICAFCAGASFAWTSPALEFLTETNNTSPGFTITTTQEATVGAILMFGGLLFALPSEKCANCIGRKWTLVLIALLFLISFSLITLAVNFTMLVIARFLAGVGLGGICVLVPMYIGEMAEESVSGILGSLFNAFLQLGVVYVNVIGIFADWLWLSIALVIPSALSVLILIPLPDTATYFIAKNKTHKAKRSVIFYRGNNEKVVNEELDYLQKMHSEHEDGGTIKDLLTKKCYRKSLIAGSGVFVYQQFCGINVILFYLVPIFKAAGTTMEPIIAASITSIISFGNKMEKNENEVKVPMLNEAIEKGKQKNTKQYLAALTVSIGAFSIGTILSWTSVALTQLTNPNNGFPNFTITENQEAWIGAILTIAALTSAIPSGLLADKIGRRKTLLILSIPLLINWLLVARASSVEILLCARLLSGLAIGGFCVVAPMYISEIADNNCRGTFGSFFQTFLCCGILFTCILGTICNWTNLSIINTIMPVVFFGLFYQMPETPLYLLKDNKLWQAENTLKQLRNNNCENIKNELSLMQNELEQSKNRSVNFKSIFTNRAYFRAMTSIVGVMAFQQFTGINAIIFYTVPIFEAAKSSLSPNIAAILINLVQVLISYFSTFIIEKADRKFYLTLSAVGMFLCLSSLGIFFHFKSIQVEIPNVINLVPIGAIVLYMASFSIGFGPIPWMLMGELPAPEIKSIVSGVGIIVNWFSAFLVTFFFPLLNVQIGIHNSFYILAALVGMSVGFLHLVVPETRGISLVDIQKELSK</sequence>
<feature type="transmembrane region" description="Helical" evidence="9">
    <location>
        <begin position="609"/>
        <end position="630"/>
    </location>
</feature>
<dbReference type="GO" id="GO:0005886">
    <property type="term" value="C:plasma membrane"/>
    <property type="evidence" value="ECO:0007669"/>
    <property type="project" value="UniProtKB-SubCell"/>
</dbReference>
<keyword evidence="8" id="KW-0175">Coiled coil</keyword>
<evidence type="ECO:0000256" key="4">
    <source>
        <dbReference type="ARBA" id="ARBA00022989"/>
    </source>
</evidence>
<keyword evidence="2" id="KW-1003">Cell membrane</keyword>
<dbReference type="Proteomes" id="UP001152799">
    <property type="component" value="Chromosome 6"/>
</dbReference>
<dbReference type="EMBL" id="OU892282">
    <property type="protein sequence ID" value="CAG9771087.1"/>
    <property type="molecule type" value="Genomic_DNA"/>
</dbReference>
<dbReference type="InterPro" id="IPR005828">
    <property type="entry name" value="MFS_sugar_transport-like"/>
</dbReference>
<name>A0A9N9MTC7_9CUCU</name>
<dbReference type="GO" id="GO:0051119">
    <property type="term" value="F:sugar transmembrane transporter activity"/>
    <property type="evidence" value="ECO:0007669"/>
    <property type="project" value="InterPro"/>
</dbReference>
<dbReference type="OrthoDB" id="6612291at2759"/>
<reference evidence="11" key="1">
    <citation type="submission" date="2022-01" db="EMBL/GenBank/DDBJ databases">
        <authorList>
            <person name="King R."/>
        </authorList>
    </citation>
    <scope>NUCLEOTIDE SEQUENCE</scope>
</reference>
<dbReference type="PROSITE" id="PS00217">
    <property type="entry name" value="SUGAR_TRANSPORT_2"/>
    <property type="match status" value="1"/>
</dbReference>
<proteinExistence type="inferred from homology"/>
<feature type="transmembrane region" description="Helical" evidence="9">
    <location>
        <begin position="351"/>
        <end position="377"/>
    </location>
</feature>
<dbReference type="Pfam" id="PF00083">
    <property type="entry name" value="Sugar_tr"/>
    <property type="match status" value="3"/>
</dbReference>
<evidence type="ECO:0000256" key="3">
    <source>
        <dbReference type="ARBA" id="ARBA00022692"/>
    </source>
</evidence>
<feature type="transmembrane region" description="Helical" evidence="9">
    <location>
        <begin position="848"/>
        <end position="875"/>
    </location>
</feature>
<accession>A0A9N9MTC7</accession>
<gene>
    <name evidence="11" type="ORF">CEUTPL_LOCUS11529</name>
</gene>
<feature type="transmembrane region" description="Helical" evidence="9">
    <location>
        <begin position="104"/>
        <end position="123"/>
    </location>
</feature>
<feature type="transmembrane region" description="Helical" evidence="9">
    <location>
        <begin position="816"/>
        <end position="836"/>
    </location>
</feature>
<dbReference type="PROSITE" id="PS00216">
    <property type="entry name" value="SUGAR_TRANSPORT_1"/>
    <property type="match status" value="1"/>
</dbReference>
<feature type="domain" description="Major facilitator superfamily (MFS) profile" evidence="10">
    <location>
        <begin position="508"/>
        <end position="942"/>
    </location>
</feature>
<dbReference type="AlphaFoldDB" id="A0A9N9MTC7"/>
<feature type="transmembrane region" description="Helical" evidence="9">
    <location>
        <begin position="642"/>
        <end position="663"/>
    </location>
</feature>
<keyword evidence="4 9" id="KW-1133">Transmembrane helix</keyword>
<comment type="subcellular location">
    <subcellularLocation>
        <location evidence="1">Cell membrane</location>
        <topology evidence="1">Multi-pass membrane protein</topology>
    </subcellularLocation>
</comment>
<dbReference type="PANTHER" id="PTHR48021:SF86">
    <property type="entry name" value="FACILITATED TREHALOSE TRANSPORTER TRET1-1-LIKE PROTEIN"/>
    <property type="match status" value="1"/>
</dbReference>
<feature type="transmembrane region" description="Helical" evidence="9">
    <location>
        <begin position="755"/>
        <end position="777"/>
    </location>
</feature>
<feature type="transmembrane region" description="Helical" evidence="9">
    <location>
        <begin position="323"/>
        <end position="345"/>
    </location>
</feature>
<feature type="transmembrane region" description="Helical" evidence="9">
    <location>
        <begin position="510"/>
        <end position="535"/>
    </location>
</feature>
<protein>
    <recommendedName>
        <fullName evidence="10">Major facilitator superfamily (MFS) profile domain-containing protein</fullName>
    </recommendedName>
</protein>
<dbReference type="SUPFAM" id="SSF103473">
    <property type="entry name" value="MFS general substrate transporter"/>
    <property type="match status" value="3"/>
</dbReference>
<evidence type="ECO:0000313" key="12">
    <source>
        <dbReference type="Proteomes" id="UP001152799"/>
    </source>
</evidence>
<feature type="transmembrane region" description="Helical" evidence="9">
    <location>
        <begin position="555"/>
        <end position="576"/>
    </location>
</feature>
<dbReference type="FunFam" id="1.20.1250.20:FF:000055">
    <property type="entry name" value="Facilitated trehalose transporter Tret1-2 homolog"/>
    <property type="match status" value="1"/>
</dbReference>
<dbReference type="InterPro" id="IPR050549">
    <property type="entry name" value="MFS_Trehalose_Transporter"/>
</dbReference>
<evidence type="ECO:0000256" key="2">
    <source>
        <dbReference type="ARBA" id="ARBA00022475"/>
    </source>
</evidence>
<evidence type="ECO:0000256" key="7">
    <source>
        <dbReference type="ARBA" id="ARBA00024348"/>
    </source>
</evidence>
<feature type="transmembrane region" description="Helical" evidence="9">
    <location>
        <begin position="81"/>
        <end position="98"/>
    </location>
</feature>
<dbReference type="InterPro" id="IPR044775">
    <property type="entry name" value="MFS_ERD6/Tret1-like"/>
</dbReference>
<organism evidence="11 12">
    <name type="scientific">Ceutorhynchus assimilis</name>
    <name type="common">cabbage seed weevil</name>
    <dbReference type="NCBI Taxonomy" id="467358"/>
    <lineage>
        <taxon>Eukaryota</taxon>
        <taxon>Metazoa</taxon>
        <taxon>Ecdysozoa</taxon>
        <taxon>Arthropoda</taxon>
        <taxon>Hexapoda</taxon>
        <taxon>Insecta</taxon>
        <taxon>Pterygota</taxon>
        <taxon>Neoptera</taxon>
        <taxon>Endopterygota</taxon>
        <taxon>Coleoptera</taxon>
        <taxon>Polyphaga</taxon>
        <taxon>Cucujiformia</taxon>
        <taxon>Curculionidae</taxon>
        <taxon>Ceutorhynchinae</taxon>
        <taxon>Ceutorhynchus</taxon>
    </lineage>
</organism>
<feature type="transmembrane region" description="Helical" evidence="9">
    <location>
        <begin position="51"/>
        <end position="69"/>
    </location>
</feature>
<dbReference type="CDD" id="cd17358">
    <property type="entry name" value="MFS_GLUT6_8_Class3_like"/>
    <property type="match status" value="1"/>
</dbReference>
<feature type="transmembrane region" description="Helical" evidence="9">
    <location>
        <begin position="432"/>
        <end position="454"/>
    </location>
</feature>
<evidence type="ECO:0000256" key="5">
    <source>
        <dbReference type="ARBA" id="ARBA00023136"/>
    </source>
</evidence>
<dbReference type="InterPro" id="IPR005829">
    <property type="entry name" value="Sugar_transporter_CS"/>
</dbReference>
<evidence type="ECO:0000313" key="11">
    <source>
        <dbReference type="EMBL" id="CAG9771087.1"/>
    </source>
</evidence>
<dbReference type="Gene3D" id="1.20.1250.20">
    <property type="entry name" value="MFS general substrate transporter like domains"/>
    <property type="match status" value="3"/>
</dbReference>
<feature type="domain" description="Major facilitator superfamily (MFS) profile" evidence="10">
    <location>
        <begin position="11"/>
        <end position="370"/>
    </location>
</feature>
<feature type="coiled-coil region" evidence="8">
    <location>
        <begin position="708"/>
        <end position="735"/>
    </location>
</feature>
<dbReference type="PROSITE" id="PS50850">
    <property type="entry name" value="MFS"/>
    <property type="match status" value="2"/>
</dbReference>
<evidence type="ECO:0000256" key="1">
    <source>
        <dbReference type="ARBA" id="ARBA00004651"/>
    </source>
</evidence>
<evidence type="ECO:0000256" key="6">
    <source>
        <dbReference type="ARBA" id="ARBA00023180"/>
    </source>
</evidence>
<comment type="similarity">
    <text evidence="7">Belongs to the major facilitator superfamily. Sugar transporter (TC 2.A.1.1) family. Trehalose transporter subfamily.</text>
</comment>
<keyword evidence="12" id="KW-1185">Reference proteome</keyword>
<keyword evidence="5 9" id="KW-0472">Membrane</keyword>
<feature type="transmembrane region" description="Helical" evidence="9">
    <location>
        <begin position="135"/>
        <end position="156"/>
    </location>
</feature>
<dbReference type="PANTHER" id="PTHR48021">
    <property type="match status" value="1"/>
</dbReference>
<keyword evidence="6" id="KW-0325">Glycoprotein</keyword>
<feature type="transmembrane region" description="Helical" evidence="9">
    <location>
        <begin position="460"/>
        <end position="479"/>
    </location>
</feature>
<feature type="transmembrane region" description="Helical" evidence="9">
    <location>
        <begin position="162"/>
        <end position="180"/>
    </location>
</feature>
<feature type="transmembrane region" description="Helical" evidence="9">
    <location>
        <begin position="290"/>
        <end position="311"/>
    </location>
</feature>
<dbReference type="InterPro" id="IPR020846">
    <property type="entry name" value="MFS_dom"/>
</dbReference>
<feature type="transmembrane region" description="Helical" evidence="9">
    <location>
        <begin position="264"/>
        <end position="284"/>
    </location>
</feature>
<dbReference type="InterPro" id="IPR036259">
    <property type="entry name" value="MFS_trans_sf"/>
</dbReference>
<evidence type="ECO:0000256" key="9">
    <source>
        <dbReference type="SAM" id="Phobius"/>
    </source>
</evidence>
<feature type="transmembrane region" description="Helical" evidence="9">
    <location>
        <begin position="196"/>
        <end position="215"/>
    </location>
</feature>
<keyword evidence="3 9" id="KW-0812">Transmembrane</keyword>
<feature type="transmembrane region" description="Helical" evidence="9">
    <location>
        <begin position="235"/>
        <end position="252"/>
    </location>
</feature>